<feature type="transmembrane region" description="Helical" evidence="8">
    <location>
        <begin position="135"/>
        <end position="157"/>
    </location>
</feature>
<evidence type="ECO:0000313" key="11">
    <source>
        <dbReference type="Proteomes" id="UP000252893"/>
    </source>
</evidence>
<evidence type="ECO:0000256" key="8">
    <source>
        <dbReference type="RuleBase" id="RU363032"/>
    </source>
</evidence>
<dbReference type="GO" id="GO:0055085">
    <property type="term" value="P:transmembrane transport"/>
    <property type="evidence" value="ECO:0007669"/>
    <property type="project" value="InterPro"/>
</dbReference>
<dbReference type="AlphaFoldDB" id="A0A366E4E5"/>
<feature type="transmembrane region" description="Helical" evidence="8">
    <location>
        <begin position="102"/>
        <end position="123"/>
    </location>
</feature>
<evidence type="ECO:0000256" key="6">
    <source>
        <dbReference type="ARBA" id="ARBA00022989"/>
    </source>
</evidence>
<dbReference type="Gene3D" id="1.10.3720.10">
    <property type="entry name" value="MetI-like"/>
    <property type="match status" value="1"/>
</dbReference>
<dbReference type="EMBL" id="QNRH01000002">
    <property type="protein sequence ID" value="RBO97240.1"/>
    <property type="molecule type" value="Genomic_DNA"/>
</dbReference>
<dbReference type="PANTHER" id="PTHR43357">
    <property type="entry name" value="INNER MEMBRANE ABC TRANSPORTER PERMEASE PROTEIN YDCV"/>
    <property type="match status" value="1"/>
</dbReference>
<evidence type="ECO:0000256" key="3">
    <source>
        <dbReference type="ARBA" id="ARBA00022475"/>
    </source>
</evidence>
<feature type="transmembrane region" description="Helical" evidence="8">
    <location>
        <begin position="239"/>
        <end position="257"/>
    </location>
</feature>
<dbReference type="Pfam" id="PF00528">
    <property type="entry name" value="BPD_transp_1"/>
    <property type="match status" value="1"/>
</dbReference>
<sequence length="268" mass="28908">MSNAALNRIYALLSGLVLAFIVLPLGIIVWASFFANKILTFPPTGYTFDWYIRAWSMDVFREGFLVSIQTAVIATGISLLLGVPASLALVRYPFPGRDAIQSLLLSPMIVPGIVGGAALYIAFIELEILFDVQVAGTLGGLLTAHALIAFPWTVRLVTASLTGTNRTIEEAAASLGAAPFTVFRRITLPAIRSGLIAAALFSFVISFIDLEKSLFLVGPGRTTLQIALVNYMEWNLDPTVAAVASVQILIICVLLVISDRYAKLSRVF</sequence>
<keyword evidence="4" id="KW-0997">Cell inner membrane</keyword>
<dbReference type="CDD" id="cd06261">
    <property type="entry name" value="TM_PBP2"/>
    <property type="match status" value="1"/>
</dbReference>
<comment type="caution">
    <text evidence="10">The sequence shown here is derived from an EMBL/GenBank/DDBJ whole genome shotgun (WGS) entry which is preliminary data.</text>
</comment>
<organism evidence="10 11">
    <name type="scientific">Pseudochrobactrum asaccharolyticum</name>
    <dbReference type="NCBI Taxonomy" id="354351"/>
    <lineage>
        <taxon>Bacteria</taxon>
        <taxon>Pseudomonadati</taxon>
        <taxon>Pseudomonadota</taxon>
        <taxon>Alphaproteobacteria</taxon>
        <taxon>Hyphomicrobiales</taxon>
        <taxon>Brucellaceae</taxon>
        <taxon>Pseudochrobactrum</taxon>
    </lineage>
</organism>
<feature type="domain" description="ABC transmembrane type-1" evidence="9">
    <location>
        <begin position="64"/>
        <end position="258"/>
    </location>
</feature>
<proteinExistence type="inferred from homology"/>
<evidence type="ECO:0000256" key="2">
    <source>
        <dbReference type="ARBA" id="ARBA00022448"/>
    </source>
</evidence>
<evidence type="ECO:0000259" key="9">
    <source>
        <dbReference type="PROSITE" id="PS50928"/>
    </source>
</evidence>
<feature type="transmembrane region" description="Helical" evidence="8">
    <location>
        <begin position="64"/>
        <end position="90"/>
    </location>
</feature>
<keyword evidence="7 8" id="KW-0472">Membrane</keyword>
<dbReference type="RefSeq" id="WP_113943280.1">
    <property type="nucleotide sequence ID" value="NZ_JBHEEG010000012.1"/>
</dbReference>
<evidence type="ECO:0000313" key="10">
    <source>
        <dbReference type="EMBL" id="RBO97240.1"/>
    </source>
</evidence>
<name>A0A366E4E5_9HYPH</name>
<reference evidence="10 11" key="1">
    <citation type="submission" date="2018-06" db="EMBL/GenBank/DDBJ databases">
        <title>Genomic Encyclopedia of Type Strains, Phase IV (KMG-IV): sequencing the most valuable type-strain genomes for metagenomic binning, comparative biology and taxonomic classification.</title>
        <authorList>
            <person name="Goeker M."/>
        </authorList>
    </citation>
    <scope>NUCLEOTIDE SEQUENCE [LARGE SCALE GENOMIC DNA]</scope>
    <source>
        <strain evidence="10 11">DSM 25619</strain>
    </source>
</reference>
<evidence type="ECO:0000256" key="5">
    <source>
        <dbReference type="ARBA" id="ARBA00022692"/>
    </source>
</evidence>
<protein>
    <submittedName>
        <fullName evidence="10">Putative spermidine/putrescine transport system permease protein</fullName>
    </submittedName>
</protein>
<dbReference type="PROSITE" id="PS50928">
    <property type="entry name" value="ABC_TM1"/>
    <property type="match status" value="1"/>
</dbReference>
<feature type="transmembrane region" description="Helical" evidence="8">
    <location>
        <begin position="190"/>
        <end position="208"/>
    </location>
</feature>
<accession>A0A366E4E5</accession>
<keyword evidence="2 8" id="KW-0813">Transport</keyword>
<keyword evidence="11" id="KW-1185">Reference proteome</keyword>
<dbReference type="SUPFAM" id="SSF161098">
    <property type="entry name" value="MetI-like"/>
    <property type="match status" value="1"/>
</dbReference>
<dbReference type="InterPro" id="IPR000515">
    <property type="entry name" value="MetI-like"/>
</dbReference>
<feature type="transmembrane region" description="Helical" evidence="8">
    <location>
        <begin position="12"/>
        <end position="33"/>
    </location>
</feature>
<dbReference type="OrthoDB" id="9782004at2"/>
<gene>
    <name evidence="10" type="ORF">DFR47_10221</name>
</gene>
<keyword evidence="3" id="KW-1003">Cell membrane</keyword>
<evidence type="ECO:0000256" key="4">
    <source>
        <dbReference type="ARBA" id="ARBA00022519"/>
    </source>
</evidence>
<comment type="subcellular location">
    <subcellularLocation>
        <location evidence="1">Cell inner membrane</location>
        <topology evidence="1">Multi-pass membrane protein</topology>
    </subcellularLocation>
    <subcellularLocation>
        <location evidence="8">Cell membrane</location>
        <topology evidence="8">Multi-pass membrane protein</topology>
    </subcellularLocation>
</comment>
<evidence type="ECO:0000256" key="7">
    <source>
        <dbReference type="ARBA" id="ARBA00023136"/>
    </source>
</evidence>
<dbReference type="PANTHER" id="PTHR43357:SF4">
    <property type="entry name" value="INNER MEMBRANE ABC TRANSPORTER PERMEASE PROTEIN YDCV"/>
    <property type="match status" value="1"/>
</dbReference>
<dbReference type="GO" id="GO:0005886">
    <property type="term" value="C:plasma membrane"/>
    <property type="evidence" value="ECO:0007669"/>
    <property type="project" value="UniProtKB-SubCell"/>
</dbReference>
<comment type="similarity">
    <text evidence="8">Belongs to the binding-protein-dependent transport system permease family.</text>
</comment>
<dbReference type="Proteomes" id="UP000252893">
    <property type="component" value="Unassembled WGS sequence"/>
</dbReference>
<evidence type="ECO:0000256" key="1">
    <source>
        <dbReference type="ARBA" id="ARBA00004429"/>
    </source>
</evidence>
<keyword evidence="6 8" id="KW-1133">Transmembrane helix</keyword>
<keyword evidence="5 8" id="KW-0812">Transmembrane</keyword>
<dbReference type="InterPro" id="IPR035906">
    <property type="entry name" value="MetI-like_sf"/>
</dbReference>